<organism evidence="1 2">
    <name type="scientific">Brucella endophytica</name>
    <dbReference type="NCBI Taxonomy" id="1963359"/>
    <lineage>
        <taxon>Bacteria</taxon>
        <taxon>Pseudomonadati</taxon>
        <taxon>Pseudomonadota</taxon>
        <taxon>Alphaproteobacteria</taxon>
        <taxon>Hyphomicrobiales</taxon>
        <taxon>Brucellaceae</taxon>
        <taxon>Brucella/Ochrobactrum group</taxon>
        <taxon>Brucella</taxon>
    </lineage>
</organism>
<dbReference type="AlphaFoldDB" id="A0A916SU00"/>
<protein>
    <submittedName>
        <fullName evidence="1">Uncharacterized protein</fullName>
    </submittedName>
</protein>
<evidence type="ECO:0000313" key="2">
    <source>
        <dbReference type="Proteomes" id="UP000646478"/>
    </source>
</evidence>
<evidence type="ECO:0000313" key="1">
    <source>
        <dbReference type="EMBL" id="GGB13709.1"/>
    </source>
</evidence>
<gene>
    <name evidence="1" type="ORF">GCM10011491_46710</name>
</gene>
<comment type="caution">
    <text evidence="1">The sequence shown here is derived from an EMBL/GenBank/DDBJ whole genome shotgun (WGS) entry which is preliminary data.</text>
</comment>
<accession>A0A916SU00</accession>
<dbReference type="RefSeq" id="WP_188826568.1">
    <property type="nucleotide sequence ID" value="NZ_BMHH01000054.1"/>
</dbReference>
<reference evidence="1" key="2">
    <citation type="submission" date="2020-09" db="EMBL/GenBank/DDBJ databases">
        <authorList>
            <person name="Sun Q."/>
            <person name="Zhou Y."/>
        </authorList>
    </citation>
    <scope>NUCLEOTIDE SEQUENCE</scope>
    <source>
        <strain evidence="1">CGMCC 1.15082</strain>
    </source>
</reference>
<dbReference type="Proteomes" id="UP000646478">
    <property type="component" value="Unassembled WGS sequence"/>
</dbReference>
<keyword evidence="2" id="KW-1185">Reference proteome</keyword>
<name>A0A916SU00_9HYPH</name>
<reference evidence="1" key="1">
    <citation type="journal article" date="2014" name="Int. J. Syst. Evol. Microbiol.">
        <title>Complete genome sequence of Corynebacterium casei LMG S-19264T (=DSM 44701T), isolated from a smear-ripened cheese.</title>
        <authorList>
            <consortium name="US DOE Joint Genome Institute (JGI-PGF)"/>
            <person name="Walter F."/>
            <person name="Albersmeier A."/>
            <person name="Kalinowski J."/>
            <person name="Ruckert C."/>
        </authorList>
    </citation>
    <scope>NUCLEOTIDE SEQUENCE</scope>
    <source>
        <strain evidence="1">CGMCC 1.15082</strain>
    </source>
</reference>
<proteinExistence type="predicted"/>
<dbReference type="EMBL" id="BMHH01000054">
    <property type="protein sequence ID" value="GGB13709.1"/>
    <property type="molecule type" value="Genomic_DNA"/>
</dbReference>
<sequence>MRLLETQASSGDEEAVDFEPLLFIIIDREEYQLSQTEALVEMCTAYF</sequence>